<feature type="compositionally biased region" description="Pro residues" evidence="5">
    <location>
        <begin position="179"/>
        <end position="201"/>
    </location>
</feature>
<feature type="region of interest" description="Disordered" evidence="5">
    <location>
        <begin position="429"/>
        <end position="521"/>
    </location>
</feature>
<evidence type="ECO:0000313" key="7">
    <source>
        <dbReference type="EMBL" id="KAK5097284.1"/>
    </source>
</evidence>
<feature type="compositionally biased region" description="Low complexity" evidence="5">
    <location>
        <begin position="671"/>
        <end position="687"/>
    </location>
</feature>
<evidence type="ECO:0000259" key="6">
    <source>
        <dbReference type="PROSITE" id="PS50016"/>
    </source>
</evidence>
<feature type="compositionally biased region" description="Low complexity" evidence="5">
    <location>
        <begin position="447"/>
        <end position="461"/>
    </location>
</feature>
<feature type="region of interest" description="Disordered" evidence="5">
    <location>
        <begin position="379"/>
        <end position="408"/>
    </location>
</feature>
<proteinExistence type="predicted"/>
<feature type="compositionally biased region" description="Polar residues" evidence="5">
    <location>
        <begin position="626"/>
        <end position="640"/>
    </location>
</feature>
<feature type="domain" description="PHD-type" evidence="6">
    <location>
        <begin position="881"/>
        <end position="940"/>
    </location>
</feature>
<dbReference type="InterPro" id="IPR001965">
    <property type="entry name" value="Znf_PHD"/>
</dbReference>
<feature type="region of interest" description="Disordered" evidence="5">
    <location>
        <begin position="1"/>
        <end position="65"/>
    </location>
</feature>
<gene>
    <name evidence="7" type="ORF">LTR24_002331</name>
</gene>
<keyword evidence="3" id="KW-0862">Zinc</keyword>
<dbReference type="InterPro" id="IPR013083">
    <property type="entry name" value="Znf_RING/FYVE/PHD"/>
</dbReference>
<dbReference type="InterPro" id="IPR019786">
    <property type="entry name" value="Zinc_finger_PHD-type_CS"/>
</dbReference>
<feature type="region of interest" description="Disordered" evidence="5">
    <location>
        <begin position="843"/>
        <end position="871"/>
    </location>
</feature>
<keyword evidence="8" id="KW-1185">Reference proteome</keyword>
<name>A0ABR0KJ70_9EURO</name>
<accession>A0ABR0KJ70</accession>
<feature type="region of interest" description="Disordered" evidence="5">
    <location>
        <begin position="623"/>
        <end position="687"/>
    </location>
</feature>
<dbReference type="PANTHER" id="PTHR47636:SF1">
    <property type="entry name" value="TRANSCRIPTIONAL REGULATORY PROTEIN RCO1"/>
    <property type="match status" value="1"/>
</dbReference>
<feature type="domain" description="PHD-type" evidence="6">
    <location>
        <begin position="743"/>
        <end position="796"/>
    </location>
</feature>
<keyword evidence="2 4" id="KW-0863">Zinc-finger</keyword>
<feature type="compositionally biased region" description="Basic and acidic residues" evidence="5">
    <location>
        <begin position="346"/>
        <end position="357"/>
    </location>
</feature>
<protein>
    <recommendedName>
        <fullName evidence="6">PHD-type domain-containing protein</fullName>
    </recommendedName>
</protein>
<evidence type="ECO:0000256" key="4">
    <source>
        <dbReference type="PROSITE-ProRule" id="PRU00146"/>
    </source>
</evidence>
<evidence type="ECO:0000313" key="8">
    <source>
        <dbReference type="Proteomes" id="UP001345013"/>
    </source>
</evidence>
<dbReference type="Gene3D" id="3.30.40.10">
    <property type="entry name" value="Zinc/RING finger domain, C3HC4 (zinc finger)"/>
    <property type="match status" value="2"/>
</dbReference>
<evidence type="ECO:0000256" key="1">
    <source>
        <dbReference type="ARBA" id="ARBA00022723"/>
    </source>
</evidence>
<dbReference type="Proteomes" id="UP001345013">
    <property type="component" value="Unassembled WGS sequence"/>
</dbReference>
<dbReference type="InterPro" id="IPR019787">
    <property type="entry name" value="Znf_PHD-finger"/>
</dbReference>
<feature type="compositionally biased region" description="Basic and acidic residues" evidence="5">
    <location>
        <begin position="1184"/>
        <end position="1207"/>
    </location>
</feature>
<dbReference type="InterPro" id="IPR011011">
    <property type="entry name" value="Znf_FYVE_PHD"/>
</dbReference>
<dbReference type="PROSITE" id="PS50016">
    <property type="entry name" value="ZF_PHD_2"/>
    <property type="match status" value="2"/>
</dbReference>
<feature type="region of interest" description="Disordered" evidence="5">
    <location>
        <begin position="104"/>
        <end position="269"/>
    </location>
</feature>
<dbReference type="InterPro" id="IPR052819">
    <property type="entry name" value="Chromatin_regulatory_protein"/>
</dbReference>
<sequence length="1222" mass="135127">MSNTRSLRNRSSRYSSPATFAPVNQEAISVPPLQETIEVRQPENGGQEPSQQVGWVEPTPRHGVASFEDTKGLERVGVLEHMQPLGVAPNSKLLQRLKVSNYRPSLSARATPVYSEGVGSPSVEPTREEVASPLIDPELLLDVPASPPPQQAPQQPQSQSEPEPEPEPPQYQAQSEPQWNPPPSPQPLPQYQPQFYPPPQAQPFMQPHEQQPPHPVIMSPPRGRPAKKEVEEMRVYPGPDDSFLSPIANGTPRSSRTSPKYPPSVSEHSKDARIKAYLQNAIDKAYTDNKPDVAAGLMRVMDESWKDEVFTALDNISKFKASVRIEQFKVFKKYIKKGIRRHRRDSTRQLRFHDDRPPPPPQSQPVAYYSSFHMNTKRPLEDMTTSDDNAVRPSPDHNSTFSETSNSASAMKLSAHSYSALDTNMADLPADLPSDLPSKPLTRSRRSSSGSSLSSAESLPSDYIATEAEEPANQDQAFQGRPTEAGAQRQVPARAASSRATRLSGINQHFRQPSAVGANPLGHQDLSSELIPYTGENARARKQKLTPAIQPGQNDAEIAEERQRLECQLIRFRHDWKTALVGDDIRSDVDDHKRMNPPKAMEPYTGPPPPVIHPNALLPSAAEVSSPASYNGDTVTVNGTSRKRPYNDYLSDESELSSMESLSPPPPPAHTRLSAGASSTRASTPRAAKAYAVSISRKKPRTMGSPRKLKGGANYFGAARAGIGKELAVANGADASEQKADNDDSCRACGGPHEPTSPLVCCDGCTNSFHPDCLEPPVSSPKDLPDVWYCPECEAKQRGPAALSSSLVSGLVDHVNDMYPRAYNLPHDIRNYFENVRTGEEGEYIEDQPPPTNKKGQPRPDNNGALKRPDYKALYDPKGKARLCYVCGQGTEGKREMIPCDYCNNEWHIDCLNPPAATIPKHFNPEGKAPNWRCPHHVEDDLKRYGRPTGAKMGELGRRPRIRRPKNAISKEPVVLARIPNNGVIDVQLEPEEPELDIKTIEMGGIVFKVAEKQIKLDFLAAAKNHFYDDITVPQSLGVEPTKFHSKHYLPTNPRFRDAPPSQLRSEVDGFDVIESNMRIRARSTSAIIVEEEARIQAQAAANAQLRNKSFIEQRVVIGLTELAKKDAVENGSTDDTFGDHISGLTNRLIADAPEEVFDMINTSEADEFERIARIAQRKADELRGYSKQIHKENHPQQRSSKMRETQGAKVNGTFGHDHRGS</sequence>
<keyword evidence="1" id="KW-0479">Metal-binding</keyword>
<dbReference type="PROSITE" id="PS01359">
    <property type="entry name" value="ZF_PHD_1"/>
    <property type="match status" value="1"/>
</dbReference>
<dbReference type="Pfam" id="PF00628">
    <property type="entry name" value="PHD"/>
    <property type="match status" value="2"/>
</dbReference>
<dbReference type="PANTHER" id="PTHR47636">
    <property type="entry name" value="TRANSCRIPTIONAL REGULATORY PROTEIN RCO1"/>
    <property type="match status" value="1"/>
</dbReference>
<organism evidence="7 8">
    <name type="scientific">Lithohypha guttulata</name>
    <dbReference type="NCBI Taxonomy" id="1690604"/>
    <lineage>
        <taxon>Eukaryota</taxon>
        <taxon>Fungi</taxon>
        <taxon>Dikarya</taxon>
        <taxon>Ascomycota</taxon>
        <taxon>Pezizomycotina</taxon>
        <taxon>Eurotiomycetes</taxon>
        <taxon>Chaetothyriomycetidae</taxon>
        <taxon>Chaetothyriales</taxon>
        <taxon>Trichomeriaceae</taxon>
        <taxon>Lithohypha</taxon>
    </lineage>
</organism>
<evidence type="ECO:0000256" key="3">
    <source>
        <dbReference type="ARBA" id="ARBA00022833"/>
    </source>
</evidence>
<feature type="region of interest" description="Disordered" evidence="5">
    <location>
        <begin position="340"/>
        <end position="367"/>
    </location>
</feature>
<dbReference type="SUPFAM" id="SSF57903">
    <property type="entry name" value="FYVE/PHD zinc finger"/>
    <property type="match status" value="2"/>
</dbReference>
<dbReference type="SMART" id="SM00249">
    <property type="entry name" value="PHD"/>
    <property type="match status" value="2"/>
</dbReference>
<dbReference type="EMBL" id="JAVRRG010000019">
    <property type="protein sequence ID" value="KAK5097284.1"/>
    <property type="molecule type" value="Genomic_DNA"/>
</dbReference>
<evidence type="ECO:0000256" key="2">
    <source>
        <dbReference type="ARBA" id="ARBA00022771"/>
    </source>
</evidence>
<comment type="caution">
    <text evidence="7">The sequence shown here is derived from an EMBL/GenBank/DDBJ whole genome shotgun (WGS) entry which is preliminary data.</text>
</comment>
<feature type="region of interest" description="Disordered" evidence="5">
    <location>
        <begin position="1184"/>
        <end position="1222"/>
    </location>
</feature>
<feature type="compositionally biased region" description="Low complexity" evidence="5">
    <location>
        <begin position="152"/>
        <end position="161"/>
    </location>
</feature>
<feature type="compositionally biased region" description="Polar residues" evidence="5">
    <location>
        <begin position="396"/>
        <end position="408"/>
    </location>
</feature>
<evidence type="ECO:0000256" key="5">
    <source>
        <dbReference type="SAM" id="MobiDB-lite"/>
    </source>
</evidence>
<reference evidence="7 8" key="1">
    <citation type="submission" date="2023-08" db="EMBL/GenBank/DDBJ databases">
        <title>Black Yeasts Isolated from many extreme environments.</title>
        <authorList>
            <person name="Coleine C."/>
            <person name="Stajich J.E."/>
            <person name="Selbmann L."/>
        </authorList>
    </citation>
    <scope>NUCLEOTIDE SEQUENCE [LARGE SCALE GENOMIC DNA]</scope>
    <source>
        <strain evidence="7 8">CCFEE 5885</strain>
    </source>
</reference>